<reference evidence="1" key="1">
    <citation type="submission" date="2016-04" db="EMBL/GenBank/DDBJ databases">
        <authorList>
            <person name="Evans L.H."/>
            <person name="Alamgir A."/>
            <person name="Owens N."/>
            <person name="Weber N.D."/>
            <person name="Virtaneva K."/>
            <person name="Barbian K."/>
            <person name="Babar A."/>
            <person name="Rosenke K."/>
        </authorList>
    </citation>
    <scope>NUCLEOTIDE SEQUENCE</scope>
    <source>
        <strain evidence="1">86</strain>
    </source>
</reference>
<name>A0A212JI58_9DELT</name>
<sequence length="124" mass="13017">MPFYALNLETGALRLPDLRGMYAEAAGFDGLDVGGVHGDTVRNVTGGFTSGGPQHVGTLSMPLGAFTLTNEDFPVNYAAGVGMARTDFYVYAKMDLSRVVPVGNANKPRAFGVLPCVYLGKPAS</sequence>
<dbReference type="AlphaFoldDB" id="A0A212JI58"/>
<gene>
    <name evidence="1" type="ORF">KL86DPRO_11516</name>
</gene>
<evidence type="ECO:0000313" key="1">
    <source>
        <dbReference type="EMBL" id="SBV99112.1"/>
    </source>
</evidence>
<protein>
    <submittedName>
        <fullName evidence="1">Uncharacterized protein</fullName>
    </submittedName>
</protein>
<dbReference type="EMBL" id="FLUQ01000001">
    <property type="protein sequence ID" value="SBV99112.1"/>
    <property type="molecule type" value="Genomic_DNA"/>
</dbReference>
<organism evidence="1">
    <name type="scientific">uncultured delta proteobacterium</name>
    <dbReference type="NCBI Taxonomy" id="34034"/>
    <lineage>
        <taxon>Bacteria</taxon>
        <taxon>Deltaproteobacteria</taxon>
        <taxon>environmental samples</taxon>
    </lineage>
</organism>
<proteinExistence type="predicted"/>
<accession>A0A212JI58</accession>